<dbReference type="STRING" id="1469647.BC351_00745"/>
<name>A0A1V4HS91_9BACL</name>
<dbReference type="AlphaFoldDB" id="A0A1V4HS91"/>
<gene>
    <name evidence="1" type="ORF">BC351_00745</name>
</gene>
<protein>
    <submittedName>
        <fullName evidence="1">Uncharacterized protein</fullName>
    </submittedName>
</protein>
<dbReference type="Proteomes" id="UP000190626">
    <property type="component" value="Unassembled WGS sequence"/>
</dbReference>
<keyword evidence="2" id="KW-1185">Reference proteome</keyword>
<organism evidence="1 2">
    <name type="scientific">Paenibacillus ferrarius</name>
    <dbReference type="NCBI Taxonomy" id="1469647"/>
    <lineage>
        <taxon>Bacteria</taxon>
        <taxon>Bacillati</taxon>
        <taxon>Bacillota</taxon>
        <taxon>Bacilli</taxon>
        <taxon>Bacillales</taxon>
        <taxon>Paenibacillaceae</taxon>
        <taxon>Paenibacillus</taxon>
    </lineage>
</organism>
<dbReference type="RefSeq" id="WP_079408800.1">
    <property type="nucleotide sequence ID" value="NZ_MBTG01000001.1"/>
</dbReference>
<evidence type="ECO:0000313" key="2">
    <source>
        <dbReference type="Proteomes" id="UP000190626"/>
    </source>
</evidence>
<evidence type="ECO:0000313" key="1">
    <source>
        <dbReference type="EMBL" id="OPH61801.1"/>
    </source>
</evidence>
<comment type="caution">
    <text evidence="1">The sequence shown here is derived from an EMBL/GenBank/DDBJ whole genome shotgun (WGS) entry which is preliminary data.</text>
</comment>
<sequence>MDTDELEFEKERKFEIEILTKHGIPVLTKNLVGKTVSYTFSGFIVFTDNTCFFADNSLGTIYDQDDISLSSYLNLWQKKFSNEVIQIKSELNWFEKSEIIESINNLPNSTDFNELYKKIKKLIE</sequence>
<accession>A0A1V4HS91</accession>
<proteinExistence type="predicted"/>
<reference evidence="2" key="1">
    <citation type="submission" date="2016-07" db="EMBL/GenBank/DDBJ databases">
        <authorList>
            <person name="Florea S."/>
            <person name="Webb J.S."/>
            <person name="Jaromczyk J."/>
            <person name="Schardl C.L."/>
        </authorList>
    </citation>
    <scope>NUCLEOTIDE SEQUENCE [LARGE SCALE GENOMIC DNA]</scope>
    <source>
        <strain evidence="2">CY1</strain>
    </source>
</reference>
<dbReference type="EMBL" id="MBTG01000001">
    <property type="protein sequence ID" value="OPH61801.1"/>
    <property type="molecule type" value="Genomic_DNA"/>
</dbReference>